<evidence type="ECO:0000313" key="1">
    <source>
        <dbReference type="EMBL" id="KXH35006.1"/>
    </source>
</evidence>
<name>A0A135SGI7_9PEZI</name>
<comment type="caution">
    <text evidence="1">The sequence shown here is derived from an EMBL/GenBank/DDBJ whole genome shotgun (WGS) entry which is preliminary data.</text>
</comment>
<proteinExistence type="predicted"/>
<dbReference type="EMBL" id="JFBX01000571">
    <property type="protein sequence ID" value="KXH35006.1"/>
    <property type="molecule type" value="Genomic_DNA"/>
</dbReference>
<protein>
    <submittedName>
        <fullName evidence="1">Uncharacterized protein</fullName>
    </submittedName>
</protein>
<organism evidence="1 2">
    <name type="scientific">Colletotrichum simmondsii</name>
    <dbReference type="NCBI Taxonomy" id="703756"/>
    <lineage>
        <taxon>Eukaryota</taxon>
        <taxon>Fungi</taxon>
        <taxon>Dikarya</taxon>
        <taxon>Ascomycota</taxon>
        <taxon>Pezizomycotina</taxon>
        <taxon>Sordariomycetes</taxon>
        <taxon>Hypocreomycetidae</taxon>
        <taxon>Glomerellales</taxon>
        <taxon>Glomerellaceae</taxon>
        <taxon>Colletotrichum</taxon>
        <taxon>Colletotrichum acutatum species complex</taxon>
    </lineage>
</organism>
<sequence>MDNQTDTGAPSTPTQGTQHANYKAVAWFGEEVLHEHKFVHQDRWWQKKDGRIVPLYDTQGPGRQECIAKIGSGLLECHKPLRIPLIYDFEAMKKRVIGNLDSCNGPHCQSKQACPPSEYTETCLVWFNFQAPSKNEKHHHPAYEGLNVDLTEANAS</sequence>
<dbReference type="Proteomes" id="UP000070328">
    <property type="component" value="Unassembled WGS sequence"/>
</dbReference>
<reference evidence="1 2" key="1">
    <citation type="submission" date="2014-02" db="EMBL/GenBank/DDBJ databases">
        <title>The genome sequence of Colletotrichum simmondsii CBS122122.</title>
        <authorList>
            <person name="Baroncelli R."/>
            <person name="Thon M.R."/>
        </authorList>
    </citation>
    <scope>NUCLEOTIDE SEQUENCE [LARGE SCALE GENOMIC DNA]</scope>
    <source>
        <strain evidence="1 2">CBS122122</strain>
    </source>
</reference>
<keyword evidence="2" id="KW-1185">Reference proteome</keyword>
<evidence type="ECO:0000313" key="2">
    <source>
        <dbReference type="Proteomes" id="UP000070328"/>
    </source>
</evidence>
<gene>
    <name evidence="1" type="ORF">CSIM01_13087</name>
</gene>
<accession>A0A135SGI7</accession>
<dbReference type="AlphaFoldDB" id="A0A135SGI7"/>